<dbReference type="VEuPathDB" id="FungiDB:BTJ68_06645"/>
<proteinExistence type="predicted"/>
<feature type="compositionally biased region" description="Basic and acidic residues" evidence="1">
    <location>
        <begin position="81"/>
        <end position="106"/>
    </location>
</feature>
<organism evidence="2 3">
    <name type="scientific">Hortaea werneckii</name>
    <name type="common">Black yeast</name>
    <name type="synonym">Cladosporium werneckii</name>
    <dbReference type="NCBI Taxonomy" id="91943"/>
    <lineage>
        <taxon>Eukaryota</taxon>
        <taxon>Fungi</taxon>
        <taxon>Dikarya</taxon>
        <taxon>Ascomycota</taxon>
        <taxon>Pezizomycotina</taxon>
        <taxon>Dothideomycetes</taxon>
        <taxon>Dothideomycetidae</taxon>
        <taxon>Mycosphaerellales</taxon>
        <taxon>Teratosphaeriaceae</taxon>
        <taxon>Hortaea</taxon>
    </lineage>
</organism>
<dbReference type="AlphaFoldDB" id="A0A3M7GS90"/>
<name>A0A3M7GS90_HORWE</name>
<sequence length="216" mass="23271">MPGCVYNHSHSPWPTIGPLTICDGERTCGYCKGAEATIEYADAANLRKHVYHTHTDGGVRDQRSVEVLMYRPWIRAASSKAAEEGKQSHDEHAHSMEPRAERDRVKALTGSTSAEGAALPAEETASPGVHDAQSAGREPSSTDVSAVKRTAAGQSAAPAKPKKWMSEAGKASHRRRMAEMNKKKAREAKQRKEAGEAEEAKEAAEQAKPANGESTN</sequence>
<gene>
    <name evidence="2" type="ORF">D0862_05511</name>
</gene>
<evidence type="ECO:0000256" key="1">
    <source>
        <dbReference type="SAM" id="MobiDB-lite"/>
    </source>
</evidence>
<reference evidence="2 3" key="1">
    <citation type="journal article" date="2018" name="BMC Genomics">
        <title>Genomic evidence for intraspecific hybridization in a clonal and extremely halotolerant yeast.</title>
        <authorList>
            <person name="Gostincar C."/>
            <person name="Stajich J.E."/>
            <person name="Zupancic J."/>
            <person name="Zalar P."/>
            <person name="Gunde-Cimerman N."/>
        </authorList>
    </citation>
    <scope>NUCLEOTIDE SEQUENCE [LARGE SCALE GENOMIC DNA]</scope>
    <source>
        <strain evidence="2 3">EXF-171</strain>
    </source>
</reference>
<feature type="region of interest" description="Disordered" evidence="1">
    <location>
        <begin position="80"/>
        <end position="216"/>
    </location>
</feature>
<evidence type="ECO:0000313" key="3">
    <source>
        <dbReference type="Proteomes" id="UP000281468"/>
    </source>
</evidence>
<evidence type="ECO:0000313" key="2">
    <source>
        <dbReference type="EMBL" id="RMZ03849.1"/>
    </source>
</evidence>
<protein>
    <submittedName>
        <fullName evidence="2">Uncharacterized protein</fullName>
    </submittedName>
</protein>
<accession>A0A3M7GS90</accession>
<comment type="caution">
    <text evidence="2">The sequence shown here is derived from an EMBL/GenBank/DDBJ whole genome shotgun (WGS) entry which is preliminary data.</text>
</comment>
<dbReference type="EMBL" id="QWIQ01000146">
    <property type="protein sequence ID" value="RMZ03849.1"/>
    <property type="molecule type" value="Genomic_DNA"/>
</dbReference>
<feature type="compositionally biased region" description="Basic and acidic residues" evidence="1">
    <location>
        <begin position="177"/>
        <end position="205"/>
    </location>
</feature>
<dbReference type="Proteomes" id="UP000281468">
    <property type="component" value="Unassembled WGS sequence"/>
</dbReference>